<feature type="compositionally biased region" description="Polar residues" evidence="1">
    <location>
        <begin position="17"/>
        <end position="26"/>
    </location>
</feature>
<dbReference type="Proteomes" id="UP000019375">
    <property type="component" value="Unassembled WGS sequence"/>
</dbReference>
<dbReference type="EMBL" id="HG316455">
    <property type="protein sequence ID" value="CDF88596.1"/>
    <property type="molecule type" value="Genomic_DNA"/>
</dbReference>
<proteinExistence type="predicted"/>
<dbReference type="AlphaFoldDB" id="A0A8J2T5T8"/>
<accession>A0A8J2T5T8</accession>
<protein>
    <submittedName>
        <fullName evidence="2">BN860_13960g1_1</fullName>
    </submittedName>
</protein>
<evidence type="ECO:0000256" key="1">
    <source>
        <dbReference type="SAM" id="MobiDB-lite"/>
    </source>
</evidence>
<name>A0A8J2T5T8_ZYGB2</name>
<feature type="region of interest" description="Disordered" evidence="1">
    <location>
        <begin position="1"/>
        <end position="40"/>
    </location>
</feature>
<evidence type="ECO:0000313" key="2">
    <source>
        <dbReference type="EMBL" id="CDF88596.1"/>
    </source>
</evidence>
<sequence length="82" mass="9178">MSTSSIENSNNKEEQTPLASSHSSTATDEHDEKRGHTASVYEVTNEIENCLKDLQSELKSNDEKFGECIKAFESKIEALEKK</sequence>
<dbReference type="OrthoDB" id="4066296at2759"/>
<gene>
    <name evidence="2" type="ORF">BN860_13960g</name>
</gene>
<evidence type="ECO:0000313" key="3">
    <source>
        <dbReference type="Proteomes" id="UP000019375"/>
    </source>
</evidence>
<keyword evidence="3" id="KW-1185">Reference proteome</keyword>
<reference evidence="3" key="1">
    <citation type="journal article" date="2013" name="Genome Announc.">
        <title>Genome sequence of the food spoilage yeast Zygosaccharomyces bailii CLIB 213(T).</title>
        <authorList>
            <person name="Galeote V."/>
            <person name="Bigey F."/>
            <person name="Devillers H."/>
            <person name="Neuveglise C."/>
            <person name="Dequin S."/>
        </authorList>
    </citation>
    <scope>NUCLEOTIDE SEQUENCE [LARGE SCALE GENOMIC DNA]</scope>
    <source>
        <strain evidence="3">CLIB 213 / ATCC 58445 / CBS 680 / CCRC 21525 / NBRC 1098 / NCYC 1416 / NRRL Y-2227</strain>
    </source>
</reference>
<organism evidence="2 3">
    <name type="scientific">Zygosaccharomyces bailii (strain CLIB 213 / ATCC 58445 / CBS 680 / BCRC 21525 / NBRC 1098 / NCYC 1416 / NRRL Y-2227)</name>
    <dbReference type="NCBI Taxonomy" id="1333698"/>
    <lineage>
        <taxon>Eukaryota</taxon>
        <taxon>Fungi</taxon>
        <taxon>Dikarya</taxon>
        <taxon>Ascomycota</taxon>
        <taxon>Saccharomycotina</taxon>
        <taxon>Saccharomycetes</taxon>
        <taxon>Saccharomycetales</taxon>
        <taxon>Saccharomycetaceae</taxon>
        <taxon>Zygosaccharomyces</taxon>
    </lineage>
</organism>